<gene>
    <name evidence="1" type="ORF">HPHI1048_LOCUS7691</name>
</gene>
<proteinExistence type="predicted"/>
<name>A0A7S0HIK8_9CRYP</name>
<protein>
    <submittedName>
        <fullName evidence="1">Uncharacterized protein</fullName>
    </submittedName>
</protein>
<evidence type="ECO:0000313" key="1">
    <source>
        <dbReference type="EMBL" id="CAD8478956.1"/>
    </source>
</evidence>
<dbReference type="AlphaFoldDB" id="A0A7S0HIK8"/>
<reference evidence="1" key="1">
    <citation type="submission" date="2021-01" db="EMBL/GenBank/DDBJ databases">
        <authorList>
            <person name="Corre E."/>
            <person name="Pelletier E."/>
            <person name="Niang G."/>
            <person name="Scheremetjew M."/>
            <person name="Finn R."/>
            <person name="Kale V."/>
            <person name="Holt S."/>
            <person name="Cochrane G."/>
            <person name="Meng A."/>
            <person name="Brown T."/>
            <person name="Cohen L."/>
        </authorList>
    </citation>
    <scope>NUCLEOTIDE SEQUENCE</scope>
    <source>
        <strain evidence="1">CCMP325</strain>
    </source>
</reference>
<sequence>MSERLKADMAVAKWEALGVSKFMWEWQHVIEKKHKAERDVGEMLRRRYHRPAFEMFGRHVENMARLKESSGMKDVGYRTLFKFLARVGLPRLYDKMKKEKIQLKTLRNCRQNKSLEDMLTRRLGIDAQSIRTISDALRTQKDIESERDDKLEKLRKRVNREQTRQVFESWLDAVMEQDSFRMKQ</sequence>
<dbReference type="EMBL" id="HBEO01011091">
    <property type="protein sequence ID" value="CAD8478956.1"/>
    <property type="molecule type" value="Transcribed_RNA"/>
</dbReference>
<accession>A0A7S0HIK8</accession>
<organism evidence="1">
    <name type="scientific">Hanusia phi</name>
    <dbReference type="NCBI Taxonomy" id="3032"/>
    <lineage>
        <taxon>Eukaryota</taxon>
        <taxon>Cryptophyceae</taxon>
        <taxon>Pyrenomonadales</taxon>
        <taxon>Geminigeraceae</taxon>
        <taxon>Hanusia</taxon>
    </lineage>
</organism>